<accession>A0A4Q0Y3C3</accession>
<dbReference type="AlphaFoldDB" id="A0A4Q0Y3C3"/>
<evidence type="ECO:0000313" key="2">
    <source>
        <dbReference type="Proteomes" id="UP000290191"/>
    </source>
</evidence>
<dbReference type="STRING" id="877500.GCA_000935065_03022"/>
<reference evidence="1 2" key="1">
    <citation type="submission" date="2017-10" db="EMBL/GenBank/DDBJ databases">
        <title>Genomics of the genus Arcobacter.</title>
        <authorList>
            <person name="Perez-Cataluna A."/>
            <person name="Figueras M.J."/>
        </authorList>
    </citation>
    <scope>NUCLEOTIDE SEQUENCE [LARGE SCALE GENOMIC DNA]</scope>
    <source>
        <strain evidence="1 2">DSM 24636</strain>
    </source>
</reference>
<keyword evidence="2" id="KW-1185">Reference proteome</keyword>
<dbReference type="Proteomes" id="UP000290191">
    <property type="component" value="Unassembled WGS sequence"/>
</dbReference>
<dbReference type="OrthoDB" id="5344536at2"/>
<proteinExistence type="predicted"/>
<organism evidence="1 2">
    <name type="scientific">Halarcobacter anaerophilus</name>
    <dbReference type="NCBI Taxonomy" id="877500"/>
    <lineage>
        <taxon>Bacteria</taxon>
        <taxon>Pseudomonadati</taxon>
        <taxon>Campylobacterota</taxon>
        <taxon>Epsilonproteobacteria</taxon>
        <taxon>Campylobacterales</taxon>
        <taxon>Arcobacteraceae</taxon>
        <taxon>Halarcobacter</taxon>
    </lineage>
</organism>
<comment type="caution">
    <text evidence="1">The sequence shown here is derived from an EMBL/GenBank/DDBJ whole genome shotgun (WGS) entry which is preliminary data.</text>
</comment>
<evidence type="ECO:0000313" key="1">
    <source>
        <dbReference type="EMBL" id="RXJ63975.1"/>
    </source>
</evidence>
<protein>
    <submittedName>
        <fullName evidence="1">Uncharacterized protein</fullName>
    </submittedName>
</protein>
<name>A0A4Q0Y3C3_9BACT</name>
<dbReference type="EMBL" id="PDKO01000002">
    <property type="protein sequence ID" value="RXJ63975.1"/>
    <property type="molecule type" value="Genomic_DNA"/>
</dbReference>
<sequence>MKKANKIVLLKGNGPVSINSELLELYPVTTSHGAIGFPLKSLRADKIYFVDTLEEFWEIEKRIKDKPCCFIYSYENLEDEDLEKIHSSKILNLK</sequence>
<gene>
    <name evidence="1" type="ORF">CRV06_03260</name>
</gene>
<dbReference type="RefSeq" id="WP_129081331.1">
    <property type="nucleotide sequence ID" value="NZ_CP041070.1"/>
</dbReference>